<organism evidence="1">
    <name type="scientific">marine sediment metagenome</name>
    <dbReference type="NCBI Taxonomy" id="412755"/>
    <lineage>
        <taxon>unclassified sequences</taxon>
        <taxon>metagenomes</taxon>
        <taxon>ecological metagenomes</taxon>
    </lineage>
</organism>
<name>A0A0F9A5G2_9ZZZZ</name>
<evidence type="ECO:0000313" key="1">
    <source>
        <dbReference type="EMBL" id="KKL04789.1"/>
    </source>
</evidence>
<gene>
    <name evidence="1" type="ORF">LCGC14_2612550</name>
</gene>
<reference evidence="1" key="1">
    <citation type="journal article" date="2015" name="Nature">
        <title>Complex archaea that bridge the gap between prokaryotes and eukaryotes.</title>
        <authorList>
            <person name="Spang A."/>
            <person name="Saw J.H."/>
            <person name="Jorgensen S.L."/>
            <person name="Zaremba-Niedzwiedzka K."/>
            <person name="Martijn J."/>
            <person name="Lind A.E."/>
            <person name="van Eijk R."/>
            <person name="Schleper C."/>
            <person name="Guy L."/>
            <person name="Ettema T.J."/>
        </authorList>
    </citation>
    <scope>NUCLEOTIDE SEQUENCE</scope>
</reference>
<dbReference type="AlphaFoldDB" id="A0A0F9A5G2"/>
<proteinExistence type="predicted"/>
<accession>A0A0F9A5G2</accession>
<feature type="non-terminal residue" evidence="1">
    <location>
        <position position="1"/>
    </location>
</feature>
<comment type="caution">
    <text evidence="1">The sequence shown here is derived from an EMBL/GenBank/DDBJ whole genome shotgun (WGS) entry which is preliminary data.</text>
</comment>
<sequence>TYYSSSNQVRVRFVSNSRTSSFNIEIDRLYISYTRLTGAKYDAEATAIWDVNGYSSMDLLRWNHWTNGPSMTFEVWNWDYNGGQGRYDTIFTGTSSASTLSLSGANSKYESGGTVKVHYIATSSSDFILTIDQLRTEYSYLHHNDYWIDATAEWTIPDSYSIDSLDFDHQVTQGSVTFYVYDFDIDDQFEEKTGISLDLSTSPEYIGPSNSIKVRYLSSTEISSATLNIDVLRVNYTTEELIITTPGTLDLTSTFHLDSITSDDTIETLQLTYAFKTDASQLVKLEIWNYNNPGWDLVDGNVYNSFTPVHYYQIGSDYYDSNYDVLFNFSGIGDDSFNFYLDQFMVNYSWTRTNGFVNADIVKTIADSFLNRYDALSNFQKLYNITIEFDYTFTKNNSLYADLAKFDIIYGSSQDSFDLNKDGASHTFSYKFVFDSSSSNSFNVMFNTSNGLLELEGMNYT</sequence>
<protein>
    <submittedName>
        <fullName evidence="1">Uncharacterized protein</fullName>
    </submittedName>
</protein>
<dbReference type="EMBL" id="LAZR01044385">
    <property type="protein sequence ID" value="KKL04789.1"/>
    <property type="molecule type" value="Genomic_DNA"/>
</dbReference>
<feature type="non-terminal residue" evidence="1">
    <location>
        <position position="461"/>
    </location>
</feature>